<evidence type="ECO:0000313" key="10">
    <source>
        <dbReference type="EMBL" id="ODA66000.1"/>
    </source>
</evidence>
<organism evidence="10 11">
    <name type="scientific">Methyloligella halotolerans</name>
    <dbReference type="NCBI Taxonomy" id="1177755"/>
    <lineage>
        <taxon>Bacteria</taxon>
        <taxon>Pseudomonadati</taxon>
        <taxon>Pseudomonadota</taxon>
        <taxon>Alphaproteobacteria</taxon>
        <taxon>Hyphomicrobiales</taxon>
        <taxon>Hyphomicrobiaceae</taxon>
        <taxon>Methyloligella</taxon>
    </lineage>
</organism>
<feature type="transmembrane region" description="Helical" evidence="8">
    <location>
        <begin position="32"/>
        <end position="50"/>
    </location>
</feature>
<keyword evidence="4" id="KW-1003">Cell membrane</keyword>
<keyword evidence="11" id="KW-1185">Reference proteome</keyword>
<evidence type="ECO:0000313" key="11">
    <source>
        <dbReference type="Proteomes" id="UP000095087"/>
    </source>
</evidence>
<keyword evidence="3" id="KW-0813">Transport</keyword>
<comment type="similarity">
    <text evidence="2">Belongs to the major facilitator superfamily.</text>
</comment>
<evidence type="ECO:0000256" key="1">
    <source>
        <dbReference type="ARBA" id="ARBA00004651"/>
    </source>
</evidence>
<dbReference type="PANTHER" id="PTHR43271">
    <property type="entry name" value="BLL2771 PROTEIN"/>
    <property type="match status" value="1"/>
</dbReference>
<evidence type="ECO:0000256" key="2">
    <source>
        <dbReference type="ARBA" id="ARBA00008335"/>
    </source>
</evidence>
<feature type="transmembrane region" description="Helical" evidence="8">
    <location>
        <begin position="145"/>
        <end position="162"/>
    </location>
</feature>
<keyword evidence="7 8" id="KW-0472">Membrane</keyword>
<keyword evidence="6 8" id="KW-1133">Transmembrane helix</keyword>
<dbReference type="GO" id="GO:0005886">
    <property type="term" value="C:plasma membrane"/>
    <property type="evidence" value="ECO:0007669"/>
    <property type="project" value="UniProtKB-SubCell"/>
</dbReference>
<evidence type="ECO:0000256" key="4">
    <source>
        <dbReference type="ARBA" id="ARBA00022475"/>
    </source>
</evidence>
<dbReference type="PANTHER" id="PTHR43271:SF1">
    <property type="entry name" value="INNER MEMBRANE TRANSPORT PROTEIN YNFM"/>
    <property type="match status" value="1"/>
</dbReference>
<dbReference type="SUPFAM" id="SSF103473">
    <property type="entry name" value="MFS general substrate transporter"/>
    <property type="match status" value="1"/>
</dbReference>
<dbReference type="STRING" id="1177755.A7A08_03144"/>
<keyword evidence="5 8" id="KW-0812">Transmembrane</keyword>
<feature type="transmembrane region" description="Helical" evidence="8">
    <location>
        <begin position="78"/>
        <end position="99"/>
    </location>
</feature>
<evidence type="ECO:0000256" key="3">
    <source>
        <dbReference type="ARBA" id="ARBA00022448"/>
    </source>
</evidence>
<dbReference type="PATRIC" id="fig|1177755.3.peg.3172"/>
<dbReference type="InterPro" id="IPR020846">
    <property type="entry name" value="MFS_dom"/>
</dbReference>
<comment type="caution">
    <text evidence="10">The sequence shown here is derived from an EMBL/GenBank/DDBJ whole genome shotgun (WGS) entry which is preliminary data.</text>
</comment>
<feature type="domain" description="Major facilitator superfamily (MFS) profile" evidence="9">
    <location>
        <begin position="1"/>
        <end position="255"/>
    </location>
</feature>
<dbReference type="GO" id="GO:0022857">
    <property type="term" value="F:transmembrane transporter activity"/>
    <property type="evidence" value="ECO:0007669"/>
    <property type="project" value="InterPro"/>
</dbReference>
<name>A0A1E2RV54_9HYPH</name>
<gene>
    <name evidence="10" type="ORF">A7A08_03144</name>
</gene>
<feature type="transmembrane region" description="Helical" evidence="8">
    <location>
        <begin position="111"/>
        <end position="133"/>
    </location>
</feature>
<dbReference type="InterPro" id="IPR036259">
    <property type="entry name" value="MFS_trans_sf"/>
</dbReference>
<comment type="subcellular location">
    <subcellularLocation>
        <location evidence="1">Cell membrane</location>
        <topology evidence="1">Multi-pass membrane protein</topology>
    </subcellularLocation>
</comment>
<feature type="transmembrane region" description="Helical" evidence="8">
    <location>
        <begin position="204"/>
        <end position="226"/>
    </location>
</feature>
<dbReference type="Proteomes" id="UP000095087">
    <property type="component" value="Unassembled WGS sequence"/>
</dbReference>
<reference evidence="10 11" key="1">
    <citation type="submission" date="2016-07" db="EMBL/GenBank/DDBJ databases">
        <title>Draft genome sequence of Methyloligella halotolerans C2T (VKM B-2706T=CCUG 61687T=DSM 25045T), a halotolerant polyhydroxybutyrate accumulating methylotroph.</title>
        <authorList>
            <person name="Vasilenko O.V."/>
            <person name="Doronina N.V."/>
            <person name="Poroshina M.N."/>
            <person name="Tarlachkov S.V."/>
            <person name="Trotsenko Y.A."/>
        </authorList>
    </citation>
    <scope>NUCLEOTIDE SEQUENCE [LARGE SCALE GENOMIC DNA]</scope>
    <source>
        <strain evidence="10 11">VKM B-2706</strain>
    </source>
</reference>
<dbReference type="Gene3D" id="1.20.1250.20">
    <property type="entry name" value="MFS general substrate transporter like domains"/>
    <property type="match status" value="1"/>
</dbReference>
<dbReference type="InterPro" id="IPR011701">
    <property type="entry name" value="MFS"/>
</dbReference>
<proteinExistence type="inferred from homology"/>
<dbReference type="AlphaFoldDB" id="A0A1E2RV54"/>
<evidence type="ECO:0000256" key="8">
    <source>
        <dbReference type="SAM" id="Phobius"/>
    </source>
</evidence>
<protein>
    <submittedName>
        <fullName evidence="10">Inner membrane transport protein YnfM</fullName>
    </submittedName>
</protein>
<dbReference type="PROSITE" id="PS50850">
    <property type="entry name" value="MFS"/>
    <property type="match status" value="1"/>
</dbReference>
<feature type="transmembrane region" description="Helical" evidence="8">
    <location>
        <begin position="168"/>
        <end position="192"/>
    </location>
</feature>
<dbReference type="Pfam" id="PF07690">
    <property type="entry name" value="MFS_1"/>
    <property type="match status" value="1"/>
</dbReference>
<evidence type="ECO:0000256" key="7">
    <source>
        <dbReference type="ARBA" id="ARBA00023136"/>
    </source>
</evidence>
<evidence type="ECO:0000256" key="5">
    <source>
        <dbReference type="ARBA" id="ARBA00022692"/>
    </source>
</evidence>
<sequence length="275" mass="29111">MGLYIAGTGLGALGGRFGVGLAADLGSWRAGLFVVGCLALLCSIVFWKALPASRHFTQGTLHLGKLLSAFGEHLRQPVLVSLFIEGFLLMGVFVTLYNYTGYRLMEAPYDFSQTAVSLIFGISVIGILTSAYVSDLASRLGRARVFWILVAMIFAGVLITLGEHLWTIIAGLTLVTFAFYGAHSVLASGVATRATRAKAQASSLYLFAYYTGSSVMGFVGGLAWSAYHWPGVVALTSLSLILAMGIAIWLAVTVGRFGKNTTPPTVGSGLTPPID</sequence>
<dbReference type="EMBL" id="MASI01000012">
    <property type="protein sequence ID" value="ODA66000.1"/>
    <property type="molecule type" value="Genomic_DNA"/>
</dbReference>
<evidence type="ECO:0000259" key="9">
    <source>
        <dbReference type="PROSITE" id="PS50850"/>
    </source>
</evidence>
<accession>A0A1E2RV54</accession>
<feature type="transmembrane region" description="Helical" evidence="8">
    <location>
        <begin position="232"/>
        <end position="252"/>
    </location>
</feature>
<evidence type="ECO:0000256" key="6">
    <source>
        <dbReference type="ARBA" id="ARBA00022989"/>
    </source>
</evidence>